<feature type="compositionally biased region" description="Basic and acidic residues" evidence="2">
    <location>
        <begin position="224"/>
        <end position="234"/>
    </location>
</feature>
<dbReference type="AlphaFoldDB" id="A0A7N0TWJ1"/>
<dbReference type="InterPro" id="IPR025757">
    <property type="entry name" value="MIP1_Leuzipper"/>
</dbReference>
<dbReference type="Proteomes" id="UP000594263">
    <property type="component" value="Unplaced"/>
</dbReference>
<dbReference type="EnsemblPlants" id="Kaladp0047s0246.3.v1.1">
    <property type="protein sequence ID" value="Kaladp0047s0246.3.v1.1"/>
    <property type="gene ID" value="Kaladp0047s0246.v1.1"/>
</dbReference>
<evidence type="ECO:0000313" key="5">
    <source>
        <dbReference type="EnsemblPlants" id="Kaladp0047s0246.3.v1.1"/>
    </source>
</evidence>
<dbReference type="Gramene" id="Kaladp0047s0246.4.v1.1">
    <property type="protein sequence ID" value="Kaladp0047s0246.4.v1.1"/>
    <property type="gene ID" value="Kaladp0047s0246.v1.1"/>
</dbReference>
<keyword evidence="6" id="KW-1185">Reference proteome</keyword>
<protein>
    <recommendedName>
        <fullName evidence="7">DUF547 domain-containing protein</fullName>
    </recommendedName>
</protein>
<evidence type="ECO:0000256" key="1">
    <source>
        <dbReference type="SAM" id="Coils"/>
    </source>
</evidence>
<dbReference type="PANTHER" id="PTHR23054">
    <property type="entry name" value="TERNARY COMPLEX FACTOR MIP1, LEUCINE-ZIPPER-RELATED"/>
    <property type="match status" value="1"/>
</dbReference>
<evidence type="ECO:0000259" key="4">
    <source>
        <dbReference type="Pfam" id="PF14389"/>
    </source>
</evidence>
<feature type="domain" description="Ternary complex factor MIP1 leucine-zipper" evidence="4">
    <location>
        <begin position="72"/>
        <end position="149"/>
    </location>
</feature>
<evidence type="ECO:0000256" key="2">
    <source>
        <dbReference type="SAM" id="MobiDB-lite"/>
    </source>
</evidence>
<feature type="compositionally biased region" description="Polar residues" evidence="2">
    <location>
        <begin position="169"/>
        <end position="187"/>
    </location>
</feature>
<organism evidence="5 6">
    <name type="scientific">Kalanchoe fedtschenkoi</name>
    <name type="common">Lavender scallops</name>
    <name type="synonym">South American air plant</name>
    <dbReference type="NCBI Taxonomy" id="63787"/>
    <lineage>
        <taxon>Eukaryota</taxon>
        <taxon>Viridiplantae</taxon>
        <taxon>Streptophyta</taxon>
        <taxon>Embryophyta</taxon>
        <taxon>Tracheophyta</taxon>
        <taxon>Spermatophyta</taxon>
        <taxon>Magnoliopsida</taxon>
        <taxon>eudicotyledons</taxon>
        <taxon>Gunneridae</taxon>
        <taxon>Pentapetalae</taxon>
        <taxon>Saxifragales</taxon>
        <taxon>Crassulaceae</taxon>
        <taxon>Kalanchoe</taxon>
    </lineage>
</organism>
<dbReference type="PANTHER" id="PTHR23054:SF53">
    <property type="entry name" value="OS06G0704100 PROTEIN"/>
    <property type="match status" value="1"/>
</dbReference>
<accession>A0A7N0TWJ1</accession>
<feature type="domain" description="DUF547" evidence="3">
    <location>
        <begin position="390"/>
        <end position="523"/>
    </location>
</feature>
<name>A0A7N0TWJ1_KALFE</name>
<dbReference type="Pfam" id="PF04784">
    <property type="entry name" value="DUF547"/>
    <property type="match status" value="1"/>
</dbReference>
<dbReference type="Gramene" id="Kaladp0047s0246.2.v1.1">
    <property type="protein sequence ID" value="Kaladp0047s0246.2.v1.1"/>
    <property type="gene ID" value="Kaladp0047s0246.v1.1"/>
</dbReference>
<feature type="compositionally biased region" description="Basic and acidic residues" evidence="2">
    <location>
        <begin position="188"/>
        <end position="202"/>
    </location>
</feature>
<dbReference type="Gramene" id="Kaladp0047s0246.1.v1.1">
    <property type="protein sequence ID" value="Kaladp0047s0246.1.v1.1"/>
    <property type="gene ID" value="Kaladp0047s0246.v1.1"/>
</dbReference>
<dbReference type="EnsemblPlants" id="Kaladp0047s0246.4.v1.1">
    <property type="protein sequence ID" value="Kaladp0047s0246.4.v1.1"/>
    <property type="gene ID" value="Kaladp0047s0246.v1.1"/>
</dbReference>
<feature type="coiled-coil region" evidence="1">
    <location>
        <begin position="73"/>
        <end position="138"/>
    </location>
</feature>
<evidence type="ECO:0000259" key="3">
    <source>
        <dbReference type="Pfam" id="PF04784"/>
    </source>
</evidence>
<dbReference type="EnsemblPlants" id="Kaladp0047s0246.2.v1.1">
    <property type="protein sequence ID" value="Kaladp0047s0246.2.v1.1"/>
    <property type="gene ID" value="Kaladp0047s0246.v1.1"/>
</dbReference>
<dbReference type="Pfam" id="PF14389">
    <property type="entry name" value="Lzipper-MIP1"/>
    <property type="match status" value="1"/>
</dbReference>
<proteinExistence type="predicted"/>
<sequence length="607" mass="68008">MSDLTMLPPAACLLDPISNLTHSGVPRCGSATAAHSASDFQSEHSYSELRIFAEEAGYSGSCPSNGAYSSPSKFQLEKDVQRLHEQLQEEMELHKVLESALERIYVKSPRPSPIRPQSQELVANLATLEATVSALEQELLSLHFRLSQERNERRLAEYRTTHLSLQKSKLSRCVKQSTHENSQSTEETSYHEGRNAEVKATEEVSPATSSLKISGRSRTHSRKTSVDSDTERRQSPVHAKLTKEMPTKGLWEYPNRLSEEMIRCMKNIFISLADSAAPFKSSTSISHFSPTSPHGHLSSSSFWSLSERTAASPRMQSPQVDVNDSDILAADNAYDPYRVHGKLSWKDIGNYGSATEVSWMCVGKKQLEYAAAALRKFRILVEQLAKVNPTHLNGNEKLAFWINLYNALLMHAYLAYGVPKSELKLFSLMQKAAYTVGGHSFSAAAIEYVILRMKPPVHRPQIALLLALHKLKMSDEQRKFAIDAYEPLLTFALSSGMYSSPAVRIYHANNVKEELEEAQRDFVRAAVGVSSKGKLLVPKLLHCFAKGFVDDQHLAVWISSYLQPDQALFVEQSMSLRRQKFLGSRNCGILPFDSRFRYLLLPETSPL</sequence>
<dbReference type="InterPro" id="IPR006869">
    <property type="entry name" value="DUF547"/>
</dbReference>
<dbReference type="EnsemblPlants" id="Kaladp0047s0246.1.v1.1">
    <property type="protein sequence ID" value="Kaladp0047s0246.1.v1.1"/>
    <property type="gene ID" value="Kaladp0047s0246.v1.1"/>
</dbReference>
<reference evidence="5" key="1">
    <citation type="submission" date="2021-01" db="UniProtKB">
        <authorList>
            <consortium name="EnsemblPlants"/>
        </authorList>
    </citation>
    <scope>IDENTIFICATION</scope>
</reference>
<evidence type="ECO:0008006" key="7">
    <source>
        <dbReference type="Google" id="ProtNLM"/>
    </source>
</evidence>
<dbReference type="Gramene" id="Kaladp0047s0246.3.v1.1">
    <property type="protein sequence ID" value="Kaladp0047s0246.3.v1.1"/>
    <property type="gene ID" value="Kaladp0047s0246.v1.1"/>
</dbReference>
<feature type="region of interest" description="Disordered" evidence="2">
    <location>
        <begin position="169"/>
        <end position="243"/>
    </location>
</feature>
<evidence type="ECO:0000313" key="6">
    <source>
        <dbReference type="Proteomes" id="UP000594263"/>
    </source>
</evidence>
<keyword evidence="1" id="KW-0175">Coiled coil</keyword>
<dbReference type="OMA" id="MVHCYAK"/>